<evidence type="ECO:0000256" key="1">
    <source>
        <dbReference type="ARBA" id="ARBA00001913"/>
    </source>
</evidence>
<dbReference type="Pfam" id="PF22026">
    <property type="entry name" value="Alpha-amylase_C_2"/>
    <property type="match status" value="1"/>
</dbReference>
<accession>A0ABU5C9P8</accession>
<keyword evidence="4" id="KW-0812">Transmembrane</keyword>
<evidence type="ECO:0000259" key="6">
    <source>
        <dbReference type="SMART" id="SM00642"/>
    </source>
</evidence>
<dbReference type="PANTHER" id="PTHR10357">
    <property type="entry name" value="ALPHA-AMYLASE FAMILY MEMBER"/>
    <property type="match status" value="1"/>
</dbReference>
<evidence type="ECO:0000313" key="8">
    <source>
        <dbReference type="Proteomes" id="UP001281447"/>
    </source>
</evidence>
<feature type="chain" id="PRO_5047180360" evidence="5">
    <location>
        <begin position="25"/>
        <end position="507"/>
    </location>
</feature>
<keyword evidence="2" id="KW-0479">Metal-binding</keyword>
<evidence type="ECO:0000256" key="2">
    <source>
        <dbReference type="ARBA" id="ARBA00022723"/>
    </source>
</evidence>
<keyword evidence="4" id="KW-1133">Transmembrane helix</keyword>
<dbReference type="SUPFAM" id="SSF51011">
    <property type="entry name" value="Glycosyl hydrolase domain"/>
    <property type="match status" value="1"/>
</dbReference>
<keyword evidence="7" id="KW-0378">Hydrolase</keyword>
<comment type="cofactor">
    <cofactor evidence="1">
        <name>Ca(2+)</name>
        <dbReference type="ChEBI" id="CHEBI:29108"/>
    </cofactor>
</comment>
<reference evidence="7 8" key="1">
    <citation type="submission" date="2023-10" db="EMBL/GenBank/DDBJ databases">
        <title>Virgibacillus halophilus 5B73C genome.</title>
        <authorList>
            <person name="Miliotis G."/>
            <person name="Sengupta P."/>
            <person name="Hameed A."/>
            <person name="Chuvochina M."/>
            <person name="Mcdonagh F."/>
            <person name="Simpson A.C."/>
            <person name="Singh N.K."/>
            <person name="Rekha P.D."/>
            <person name="Raman K."/>
            <person name="Hugenholtz P."/>
            <person name="Venkateswaran K."/>
        </authorList>
    </citation>
    <scope>NUCLEOTIDE SEQUENCE [LARGE SCALE GENOMIC DNA]</scope>
    <source>
        <strain evidence="7 8">5B73C</strain>
    </source>
</reference>
<dbReference type="Pfam" id="PF00128">
    <property type="entry name" value="Alpha-amylase"/>
    <property type="match status" value="1"/>
</dbReference>
<gene>
    <name evidence="7" type="ORF">RWE15_18920</name>
</gene>
<feature type="domain" description="Glycosyl hydrolase family 13 catalytic" evidence="6">
    <location>
        <begin position="37"/>
        <end position="374"/>
    </location>
</feature>
<sequence length="507" mass="56810">MKKSLVMLFILACTFYMIPSAVSAAPSAKAYEENIYDILVDRFNNGGQVLSEQVDLKDPKAYHGGDLKGIIEKLDDLQSLGFTMLSLSPIMANAPGAYEGYQPVDFKKLEKQFGSMNDLKKLVKEAHKRKMKIMLEFPPSYVSKESNLYKSPDKQDWFKGGTSSSTIKKAPWLENTVVINQDNPDAAAYLMASADFWIDQAGIDGLKIVAADQASHRFLHAFTDHVKQTKPGLILAASTLSGHDAKLIRDQQFDLVENDTVHQAVANTFLKPDQPVSRIYDTWEKSQNKGGLVFVDDKFSKRYTEAFAENGRNTMTVWKLALTYLYTAPGVPIIYQGTEIPMLGKDYPDNQHLVDFNAGDSDMKEFFTRISSLRSQFPALRHGDFSMVGSDNGMSVFKRTYKDETVYIAINNDSESRAVTIDGEDSGGRLRGLLGDNLVGEKNDQYKIGLARETAEVYVIESDKGLNWGFILPIVIIFLAFFICSDRAEHETEKAQRRRGCLINLEL</sequence>
<feature type="signal peptide" evidence="5">
    <location>
        <begin position="1"/>
        <end position="24"/>
    </location>
</feature>
<dbReference type="EMBL" id="JAWDIP010000004">
    <property type="protein sequence ID" value="MDY0396059.1"/>
    <property type="molecule type" value="Genomic_DNA"/>
</dbReference>
<dbReference type="PANTHER" id="PTHR10357:SF215">
    <property type="entry name" value="ALPHA-AMYLASE 1"/>
    <property type="match status" value="1"/>
</dbReference>
<organism evidence="7 8">
    <name type="scientific">Tigheibacillus halophilus</name>
    <dbReference type="NCBI Taxonomy" id="361280"/>
    <lineage>
        <taxon>Bacteria</taxon>
        <taxon>Bacillati</taxon>
        <taxon>Bacillota</taxon>
        <taxon>Bacilli</taxon>
        <taxon>Bacillales</taxon>
        <taxon>Bacillaceae</taxon>
        <taxon>Tigheibacillus</taxon>
    </lineage>
</organism>
<dbReference type="Proteomes" id="UP001281447">
    <property type="component" value="Unassembled WGS sequence"/>
</dbReference>
<proteinExistence type="predicted"/>
<evidence type="ECO:0000256" key="4">
    <source>
        <dbReference type="SAM" id="Phobius"/>
    </source>
</evidence>
<protein>
    <submittedName>
        <fullName evidence="7">Alpha-amylase family glycosyl hydrolase</fullName>
    </submittedName>
</protein>
<comment type="caution">
    <text evidence="7">The sequence shown here is derived from an EMBL/GenBank/DDBJ whole genome shotgun (WGS) entry which is preliminary data.</text>
</comment>
<dbReference type="Gene3D" id="2.60.40.1180">
    <property type="entry name" value="Golgi alpha-mannosidase II"/>
    <property type="match status" value="1"/>
</dbReference>
<dbReference type="SUPFAM" id="SSF51445">
    <property type="entry name" value="(Trans)glycosidases"/>
    <property type="match status" value="1"/>
</dbReference>
<dbReference type="Gene3D" id="3.20.20.80">
    <property type="entry name" value="Glycosidases"/>
    <property type="match status" value="1"/>
</dbReference>
<dbReference type="InterPro" id="IPR013780">
    <property type="entry name" value="Glyco_hydro_b"/>
</dbReference>
<dbReference type="InterPro" id="IPR006047">
    <property type="entry name" value="GH13_cat_dom"/>
</dbReference>
<dbReference type="InterPro" id="IPR054174">
    <property type="entry name" value="Alpha-amylase-like_C"/>
</dbReference>
<name>A0ABU5C9P8_9BACI</name>
<evidence type="ECO:0000256" key="5">
    <source>
        <dbReference type="SAM" id="SignalP"/>
    </source>
</evidence>
<keyword evidence="3 5" id="KW-0732">Signal</keyword>
<keyword evidence="4" id="KW-0472">Membrane</keyword>
<keyword evidence="8" id="KW-1185">Reference proteome</keyword>
<dbReference type="GO" id="GO:0016787">
    <property type="term" value="F:hydrolase activity"/>
    <property type="evidence" value="ECO:0007669"/>
    <property type="project" value="UniProtKB-KW"/>
</dbReference>
<evidence type="ECO:0000256" key="3">
    <source>
        <dbReference type="ARBA" id="ARBA00022729"/>
    </source>
</evidence>
<dbReference type="InterPro" id="IPR017853">
    <property type="entry name" value="GH"/>
</dbReference>
<feature type="transmembrane region" description="Helical" evidence="4">
    <location>
        <begin position="465"/>
        <end position="484"/>
    </location>
</feature>
<dbReference type="SMART" id="SM00642">
    <property type="entry name" value="Aamy"/>
    <property type="match status" value="1"/>
</dbReference>
<evidence type="ECO:0000313" key="7">
    <source>
        <dbReference type="EMBL" id="MDY0396059.1"/>
    </source>
</evidence>